<dbReference type="InterPro" id="IPR044571">
    <property type="entry name" value="P4KG1-8"/>
</dbReference>
<feature type="region of interest" description="Disordered" evidence="7">
    <location>
        <begin position="296"/>
        <end position="326"/>
    </location>
</feature>
<evidence type="ECO:0000256" key="5">
    <source>
        <dbReference type="ARBA" id="ARBA00022777"/>
    </source>
</evidence>
<evidence type="ECO:0000313" key="9">
    <source>
        <dbReference type="EMBL" id="KAK4787121.1"/>
    </source>
</evidence>
<keyword evidence="4" id="KW-0547">Nucleotide-binding</keyword>
<evidence type="ECO:0000313" key="10">
    <source>
        <dbReference type="Proteomes" id="UP001346149"/>
    </source>
</evidence>
<dbReference type="PANTHER" id="PTHR45800">
    <property type="entry name" value="PHOSPHATIDYLINOSITOL 4-KINASE GAMMA"/>
    <property type="match status" value="1"/>
</dbReference>
<keyword evidence="10" id="KW-1185">Reference proteome</keyword>
<keyword evidence="6" id="KW-0067">ATP-binding</keyword>
<dbReference type="Pfam" id="PF00454">
    <property type="entry name" value="PI3_PI4_kinase"/>
    <property type="match status" value="1"/>
</dbReference>
<dbReference type="InterPro" id="IPR003832">
    <property type="entry name" value="DUF212"/>
</dbReference>
<reference evidence="9 10" key="1">
    <citation type="journal article" date="2023" name="Hortic Res">
        <title>Pangenome of water caltrop reveals structural variations and asymmetric subgenome divergence after allopolyploidization.</title>
        <authorList>
            <person name="Zhang X."/>
            <person name="Chen Y."/>
            <person name="Wang L."/>
            <person name="Yuan Y."/>
            <person name="Fang M."/>
            <person name="Shi L."/>
            <person name="Lu R."/>
            <person name="Comes H.P."/>
            <person name="Ma Y."/>
            <person name="Chen Y."/>
            <person name="Huang G."/>
            <person name="Zhou Y."/>
            <person name="Zheng Z."/>
            <person name="Qiu Y."/>
        </authorList>
    </citation>
    <scope>NUCLEOTIDE SEQUENCE [LARGE SCALE GENOMIC DNA]</scope>
    <source>
        <strain evidence="9">F231</strain>
    </source>
</reference>
<evidence type="ECO:0000256" key="3">
    <source>
        <dbReference type="ARBA" id="ARBA00022679"/>
    </source>
</evidence>
<sequence length="701" mass="76238">MGTVALVPLPMCCSYPLSSRPGIARLVSNRYSPTPSPGLAENVKRGRSFSISASSAAPAGPNSPGGFWGLVGAIRGLLFPNGGAAGGDLDGGKCLQSGGIGVALLSLTATARMKISPAVSVLAVNPTFLSGLLAWFTAQSSKVLPNFFLEKKLDLRIYFGCGGMPSSHSALCTALTTSVGLCHGMADSLFAVCLGFSLIVMYDAIGVRRHAGLQAEVLNVIIEDLFQGHPISRRKLRELLGHTPSQAPISRFSLPRFIIPGESPLLSEFTFSFRLARPVEKNYELSIVASELNGKKSSDVNKETGKRKRQYDAGKENHSTGNEGKGEIVCQTPAAAAARDFWVEPIVINPKVELSSVIWDMIYLIQDGLEAGRKPLRSMEGTGGAYFMQDSCGRYVSVFKPIDEEPMAVNNPRGLPLSSDGEGLKKGTRVGEGAFREVAAYILDHPKGGHRSLFGDAKGFAGVPLTLMIECFHHGFNHPKEVSIKIGSLQMFAENQGSCEDIGPQSFPVDEVHKISVLDIRLANADRHAGNILLGEDQNGKRVLIPIDHGYCLPESFEDCTFDWLYWPQAQQPYSRETIEYIKELDAEEDIALLKFHGWDLPIKCARTFRISTMLLKKGVEIGLTPFEIGNMMCREVLNKKSIIEEIVEEAEDSVIPDSGEAAFLEAVWQMMDCRLDEIAAARISTTESLSLRSSGDEWSY</sequence>
<feature type="domain" description="PI3K/PI4K catalytic" evidence="8">
    <location>
        <begin position="372"/>
        <end position="663"/>
    </location>
</feature>
<dbReference type="InterPro" id="IPR011009">
    <property type="entry name" value="Kinase-like_dom_sf"/>
</dbReference>
<dbReference type="SUPFAM" id="SSF56112">
    <property type="entry name" value="Protein kinase-like (PK-like)"/>
    <property type="match status" value="1"/>
</dbReference>
<dbReference type="GO" id="GO:0005524">
    <property type="term" value="F:ATP binding"/>
    <property type="evidence" value="ECO:0007669"/>
    <property type="project" value="UniProtKB-KW"/>
</dbReference>
<feature type="compositionally biased region" description="Basic and acidic residues" evidence="7">
    <location>
        <begin position="296"/>
        <end position="318"/>
    </location>
</feature>
<evidence type="ECO:0000259" key="8">
    <source>
        <dbReference type="PROSITE" id="PS50290"/>
    </source>
</evidence>
<organism evidence="9 10">
    <name type="scientific">Trapa natans</name>
    <name type="common">Water chestnut</name>
    <dbReference type="NCBI Taxonomy" id="22666"/>
    <lineage>
        <taxon>Eukaryota</taxon>
        <taxon>Viridiplantae</taxon>
        <taxon>Streptophyta</taxon>
        <taxon>Embryophyta</taxon>
        <taxon>Tracheophyta</taxon>
        <taxon>Spermatophyta</taxon>
        <taxon>Magnoliopsida</taxon>
        <taxon>eudicotyledons</taxon>
        <taxon>Gunneridae</taxon>
        <taxon>Pentapetalae</taxon>
        <taxon>rosids</taxon>
        <taxon>malvids</taxon>
        <taxon>Myrtales</taxon>
        <taxon>Lythraceae</taxon>
        <taxon>Trapa</taxon>
    </lineage>
</organism>
<name>A0AAN7LJB6_TRANT</name>
<gene>
    <name evidence="9" type="ORF">SAY86_010954</name>
</gene>
<dbReference type="PANTHER" id="PTHR45800:SF24">
    <property type="entry name" value="PHOSPHATIDYLINOSITOL 4-KINASE GAMMA 4"/>
    <property type="match status" value="1"/>
</dbReference>
<dbReference type="PROSITE" id="PS50290">
    <property type="entry name" value="PI3_4_KINASE_3"/>
    <property type="match status" value="1"/>
</dbReference>
<keyword evidence="5" id="KW-0418">Kinase</keyword>
<accession>A0AAN7LJB6</accession>
<dbReference type="EMBL" id="JAXQNO010000012">
    <property type="protein sequence ID" value="KAK4787121.1"/>
    <property type="molecule type" value="Genomic_DNA"/>
</dbReference>
<evidence type="ECO:0000256" key="4">
    <source>
        <dbReference type="ARBA" id="ARBA00022741"/>
    </source>
</evidence>
<comment type="similarity">
    <text evidence="1">Belongs to the PI3/PI4-kinase family. Type II PI4K subfamily.</text>
</comment>
<dbReference type="EC" id="2.7.1.67" evidence="2"/>
<proteinExistence type="inferred from homology"/>
<dbReference type="Proteomes" id="UP001346149">
    <property type="component" value="Unassembled WGS sequence"/>
</dbReference>
<dbReference type="InterPro" id="IPR000403">
    <property type="entry name" value="PI3/4_kinase_cat_dom"/>
</dbReference>
<dbReference type="AlphaFoldDB" id="A0AAN7LJB6"/>
<dbReference type="Pfam" id="PF02681">
    <property type="entry name" value="DUF212"/>
    <property type="match status" value="1"/>
</dbReference>
<evidence type="ECO:0000256" key="2">
    <source>
        <dbReference type="ARBA" id="ARBA00012169"/>
    </source>
</evidence>
<comment type="caution">
    <text evidence="9">The sequence shown here is derived from an EMBL/GenBank/DDBJ whole genome shotgun (WGS) entry which is preliminary data.</text>
</comment>
<protein>
    <recommendedName>
        <fullName evidence="2">1-phosphatidylinositol 4-kinase</fullName>
        <ecNumber evidence="2">2.7.1.67</ecNumber>
    </recommendedName>
</protein>
<evidence type="ECO:0000256" key="6">
    <source>
        <dbReference type="ARBA" id="ARBA00022840"/>
    </source>
</evidence>
<keyword evidence="3" id="KW-0808">Transferase</keyword>
<evidence type="ECO:0000256" key="7">
    <source>
        <dbReference type="SAM" id="MobiDB-lite"/>
    </source>
</evidence>
<dbReference type="GO" id="GO:0004430">
    <property type="term" value="F:1-phosphatidylinositol 4-kinase activity"/>
    <property type="evidence" value="ECO:0007669"/>
    <property type="project" value="UniProtKB-EC"/>
</dbReference>
<evidence type="ECO:0000256" key="1">
    <source>
        <dbReference type="ARBA" id="ARBA00008941"/>
    </source>
</evidence>